<keyword evidence="1" id="KW-0472">Membrane</keyword>
<dbReference type="AlphaFoldDB" id="A0A1I4JQE4"/>
<keyword evidence="1" id="KW-1133">Transmembrane helix</keyword>
<keyword evidence="1" id="KW-0812">Transmembrane</keyword>
<reference evidence="3" key="1">
    <citation type="submission" date="2016-10" db="EMBL/GenBank/DDBJ databases">
        <authorList>
            <person name="Varghese N."/>
            <person name="Submissions S."/>
        </authorList>
    </citation>
    <scope>NUCLEOTIDE SEQUENCE [LARGE SCALE GENOMIC DNA]</scope>
    <source>
        <strain evidence="3">PL19</strain>
    </source>
</reference>
<evidence type="ECO:0000313" key="2">
    <source>
        <dbReference type="EMBL" id="SFL68443.1"/>
    </source>
</evidence>
<dbReference type="Proteomes" id="UP000198928">
    <property type="component" value="Unassembled WGS sequence"/>
</dbReference>
<organism evidence="2 3">
    <name type="scientific">Streptomyces pini</name>
    <dbReference type="NCBI Taxonomy" id="1520580"/>
    <lineage>
        <taxon>Bacteria</taxon>
        <taxon>Bacillati</taxon>
        <taxon>Actinomycetota</taxon>
        <taxon>Actinomycetes</taxon>
        <taxon>Kitasatosporales</taxon>
        <taxon>Streptomycetaceae</taxon>
        <taxon>Streptomyces</taxon>
    </lineage>
</organism>
<dbReference type="RefSeq" id="WP_175541126.1">
    <property type="nucleotide sequence ID" value="NZ_FOSG01000024.1"/>
</dbReference>
<name>A0A1I4JQE4_9ACTN</name>
<gene>
    <name evidence="2" type="ORF">SAMN05192584_12440</name>
</gene>
<feature type="transmembrane region" description="Helical" evidence="1">
    <location>
        <begin position="26"/>
        <end position="43"/>
    </location>
</feature>
<evidence type="ECO:0000256" key="1">
    <source>
        <dbReference type="SAM" id="Phobius"/>
    </source>
</evidence>
<keyword evidence="3" id="KW-1185">Reference proteome</keyword>
<dbReference type="EMBL" id="FOSG01000024">
    <property type="protein sequence ID" value="SFL68443.1"/>
    <property type="molecule type" value="Genomic_DNA"/>
</dbReference>
<proteinExistence type="predicted"/>
<accession>A0A1I4JQE4</accession>
<evidence type="ECO:0000313" key="3">
    <source>
        <dbReference type="Proteomes" id="UP000198928"/>
    </source>
</evidence>
<sequence>MSLAVSVASVASMLVAGAYPEPGGVAAMAVMAGFAARSTVRYLRIRVR</sequence>
<protein>
    <submittedName>
        <fullName evidence="2">PEP-CTERM protein-sorting domain-containing protein</fullName>
    </submittedName>
</protein>